<organism evidence="9">
    <name type="scientific">Soboliphyme baturini</name>
    <dbReference type="NCBI Taxonomy" id="241478"/>
    <lineage>
        <taxon>Eukaryota</taxon>
        <taxon>Metazoa</taxon>
        <taxon>Ecdysozoa</taxon>
        <taxon>Nematoda</taxon>
        <taxon>Enoplea</taxon>
        <taxon>Dorylaimia</taxon>
        <taxon>Dioctophymatida</taxon>
        <taxon>Dioctophymatoidea</taxon>
        <taxon>Soboliphymatidae</taxon>
        <taxon>Soboliphyme</taxon>
    </lineage>
</organism>
<evidence type="ECO:0000256" key="2">
    <source>
        <dbReference type="ARBA" id="ARBA00022448"/>
    </source>
</evidence>
<reference evidence="9" key="1">
    <citation type="submission" date="2016-06" db="UniProtKB">
        <authorList>
            <consortium name="WormBaseParasite"/>
        </authorList>
    </citation>
    <scope>IDENTIFICATION</scope>
</reference>
<evidence type="ECO:0000313" key="9">
    <source>
        <dbReference type="WBParaSite" id="SBAD_0000123501-mRNA-1"/>
    </source>
</evidence>
<dbReference type="FunFam" id="3.40.30.10:FF:000001">
    <property type="entry name" value="Thioredoxin"/>
    <property type="match status" value="1"/>
</dbReference>
<keyword evidence="4" id="KW-1015">Disulfide bond</keyword>
<dbReference type="PROSITE" id="PS00194">
    <property type="entry name" value="THIOREDOXIN_1"/>
    <property type="match status" value="1"/>
</dbReference>
<dbReference type="Proteomes" id="UP000270296">
    <property type="component" value="Unassembled WGS sequence"/>
</dbReference>
<accession>A0A183IC41</accession>
<dbReference type="InterPro" id="IPR013766">
    <property type="entry name" value="Thioredoxin_domain"/>
</dbReference>
<dbReference type="Pfam" id="PF00085">
    <property type="entry name" value="Thioredoxin"/>
    <property type="match status" value="1"/>
</dbReference>
<dbReference type="InterPro" id="IPR036249">
    <property type="entry name" value="Thioredoxin-like_sf"/>
</dbReference>
<dbReference type="Gene3D" id="3.40.30.10">
    <property type="entry name" value="Glutaredoxin"/>
    <property type="match status" value="1"/>
</dbReference>
<dbReference type="GO" id="GO:0045454">
    <property type="term" value="P:cell redox homeostasis"/>
    <property type="evidence" value="ECO:0007669"/>
    <property type="project" value="TreeGrafter"/>
</dbReference>
<evidence type="ECO:0000256" key="4">
    <source>
        <dbReference type="ARBA" id="ARBA00023157"/>
    </source>
</evidence>
<proteinExistence type="inferred from homology"/>
<dbReference type="CDD" id="cd02947">
    <property type="entry name" value="TRX_family"/>
    <property type="match status" value="1"/>
</dbReference>
<reference evidence="7 8" key="2">
    <citation type="submission" date="2018-11" db="EMBL/GenBank/DDBJ databases">
        <authorList>
            <consortium name="Pathogen Informatics"/>
        </authorList>
    </citation>
    <scope>NUCLEOTIDE SEQUENCE [LARGE SCALE GENOMIC DNA]</scope>
</reference>
<dbReference type="SUPFAM" id="SSF52833">
    <property type="entry name" value="Thioredoxin-like"/>
    <property type="match status" value="1"/>
</dbReference>
<keyword evidence="8" id="KW-1185">Reference proteome</keyword>
<dbReference type="AlphaFoldDB" id="A0A183IC41"/>
<dbReference type="InterPro" id="IPR017937">
    <property type="entry name" value="Thioredoxin_CS"/>
</dbReference>
<dbReference type="GO" id="GO:0015035">
    <property type="term" value="F:protein-disulfide reductase activity"/>
    <property type="evidence" value="ECO:0007669"/>
    <property type="project" value="InterPro"/>
</dbReference>
<keyword evidence="2" id="KW-0813">Transport</keyword>
<evidence type="ECO:0000256" key="3">
    <source>
        <dbReference type="ARBA" id="ARBA00022982"/>
    </source>
</evidence>
<name>A0A183IC41_9BILA</name>
<dbReference type="EMBL" id="UZAM01006740">
    <property type="protein sequence ID" value="VDO93487.1"/>
    <property type="molecule type" value="Genomic_DNA"/>
</dbReference>
<comment type="similarity">
    <text evidence="1">Belongs to the thioredoxin family.</text>
</comment>
<evidence type="ECO:0000256" key="5">
    <source>
        <dbReference type="ARBA" id="ARBA00023284"/>
    </source>
</evidence>
<evidence type="ECO:0000313" key="8">
    <source>
        <dbReference type="Proteomes" id="UP000270296"/>
    </source>
</evidence>
<dbReference type="OrthoDB" id="19690at2759"/>
<dbReference type="PANTHER" id="PTHR43601">
    <property type="entry name" value="THIOREDOXIN, MITOCHONDRIAL"/>
    <property type="match status" value="1"/>
</dbReference>
<protein>
    <submittedName>
        <fullName evidence="9">Thioredoxin domain-containing protein</fullName>
    </submittedName>
</protein>
<keyword evidence="3" id="KW-0249">Electron transport</keyword>
<sequence length="154" mass="17834">MFIFSYIRASFKRYLSKMSRPPTSLSQLLRRRLSREQLRWFCDDRQPTCFQVQDADDFRQRVLQSGKPVIVDFYADWCAPCRLLGPRLESIVDTRLGSLLLAKVNVDENADLAMDYDVQSLPTVIAFKDGDIIDKFIGVIEDEDLNSFITKLES</sequence>
<dbReference type="PANTHER" id="PTHR43601:SF3">
    <property type="entry name" value="THIOREDOXIN, MITOCHONDRIAL"/>
    <property type="match status" value="1"/>
</dbReference>
<dbReference type="GO" id="GO:0005739">
    <property type="term" value="C:mitochondrion"/>
    <property type="evidence" value="ECO:0007669"/>
    <property type="project" value="TreeGrafter"/>
</dbReference>
<evidence type="ECO:0000313" key="7">
    <source>
        <dbReference type="EMBL" id="VDO93487.1"/>
    </source>
</evidence>
<dbReference type="NCBIfam" id="TIGR01068">
    <property type="entry name" value="thioredoxin"/>
    <property type="match status" value="1"/>
</dbReference>
<dbReference type="PROSITE" id="PS51352">
    <property type="entry name" value="THIOREDOXIN_2"/>
    <property type="match status" value="1"/>
</dbReference>
<dbReference type="InterPro" id="IPR005746">
    <property type="entry name" value="Thioredoxin"/>
</dbReference>
<evidence type="ECO:0000256" key="1">
    <source>
        <dbReference type="ARBA" id="ARBA00008987"/>
    </source>
</evidence>
<feature type="domain" description="Thioredoxin" evidence="6">
    <location>
        <begin position="27"/>
        <end position="154"/>
    </location>
</feature>
<dbReference type="PRINTS" id="PR00421">
    <property type="entry name" value="THIOREDOXIN"/>
</dbReference>
<gene>
    <name evidence="7" type="ORF">SBAD_LOCUS1185</name>
</gene>
<evidence type="ECO:0000259" key="6">
    <source>
        <dbReference type="PROSITE" id="PS51352"/>
    </source>
</evidence>
<keyword evidence="5" id="KW-0676">Redox-active center</keyword>
<dbReference type="WBParaSite" id="SBAD_0000123501-mRNA-1">
    <property type="protein sequence ID" value="SBAD_0000123501-mRNA-1"/>
    <property type="gene ID" value="SBAD_0000123501"/>
</dbReference>